<sequence length="206" mass="21759">MLLAALLSSTVLASHSRLDVVHPRAADDNIVVITSETSFCMIMPRGAHTDVGASEYPGGMQTYCSAKGHYSPQQGRLPEDFWRTVQFRSGSGKNGKKYTQRMSLSYTALPVAHTGAALVTGCIRPEHVSQLNAGDSGGQYDSSGGARGRGNPEGSVCLGYNHYVELVEPAGPRACIRCCDDAADCPTNKDTAGCPNVIPGDYSGCN</sequence>
<dbReference type="AlphaFoldDB" id="A0AAD6TW16"/>
<gene>
    <name evidence="1" type="ORF">B0H15DRAFT_954658</name>
</gene>
<dbReference type="Proteomes" id="UP001222325">
    <property type="component" value="Unassembled WGS sequence"/>
</dbReference>
<accession>A0AAD6TW16</accession>
<protein>
    <submittedName>
        <fullName evidence="1">Uncharacterized protein</fullName>
    </submittedName>
</protein>
<evidence type="ECO:0000313" key="1">
    <source>
        <dbReference type="EMBL" id="KAJ7078313.1"/>
    </source>
</evidence>
<evidence type="ECO:0000313" key="2">
    <source>
        <dbReference type="Proteomes" id="UP001222325"/>
    </source>
</evidence>
<comment type="caution">
    <text evidence="1">The sequence shown here is derived from an EMBL/GenBank/DDBJ whole genome shotgun (WGS) entry which is preliminary data.</text>
</comment>
<proteinExistence type="predicted"/>
<reference evidence="1" key="1">
    <citation type="submission" date="2023-03" db="EMBL/GenBank/DDBJ databases">
        <title>Massive genome expansion in bonnet fungi (Mycena s.s.) driven by repeated elements and novel gene families across ecological guilds.</title>
        <authorList>
            <consortium name="Lawrence Berkeley National Laboratory"/>
            <person name="Harder C.B."/>
            <person name="Miyauchi S."/>
            <person name="Viragh M."/>
            <person name="Kuo A."/>
            <person name="Thoen E."/>
            <person name="Andreopoulos B."/>
            <person name="Lu D."/>
            <person name="Skrede I."/>
            <person name="Drula E."/>
            <person name="Henrissat B."/>
            <person name="Morin E."/>
            <person name="Kohler A."/>
            <person name="Barry K."/>
            <person name="LaButti K."/>
            <person name="Morin E."/>
            <person name="Salamov A."/>
            <person name="Lipzen A."/>
            <person name="Mereny Z."/>
            <person name="Hegedus B."/>
            <person name="Baldrian P."/>
            <person name="Stursova M."/>
            <person name="Weitz H."/>
            <person name="Taylor A."/>
            <person name="Grigoriev I.V."/>
            <person name="Nagy L.G."/>
            <person name="Martin F."/>
            <person name="Kauserud H."/>
        </authorList>
    </citation>
    <scope>NUCLEOTIDE SEQUENCE</scope>
    <source>
        <strain evidence="1">CBHHK173m</strain>
    </source>
</reference>
<organism evidence="1 2">
    <name type="scientific">Mycena belliarum</name>
    <dbReference type="NCBI Taxonomy" id="1033014"/>
    <lineage>
        <taxon>Eukaryota</taxon>
        <taxon>Fungi</taxon>
        <taxon>Dikarya</taxon>
        <taxon>Basidiomycota</taxon>
        <taxon>Agaricomycotina</taxon>
        <taxon>Agaricomycetes</taxon>
        <taxon>Agaricomycetidae</taxon>
        <taxon>Agaricales</taxon>
        <taxon>Marasmiineae</taxon>
        <taxon>Mycenaceae</taxon>
        <taxon>Mycena</taxon>
    </lineage>
</organism>
<keyword evidence="2" id="KW-1185">Reference proteome</keyword>
<name>A0AAD6TW16_9AGAR</name>
<dbReference type="EMBL" id="JARJCN010000067">
    <property type="protein sequence ID" value="KAJ7078313.1"/>
    <property type="molecule type" value="Genomic_DNA"/>
</dbReference>